<accession>A0A9D3TK13</accession>
<evidence type="ECO:0000256" key="4">
    <source>
        <dbReference type="SAM" id="MobiDB-lite"/>
    </source>
</evidence>
<dbReference type="OrthoDB" id="8813398at2759"/>
<feature type="compositionally biased region" description="Basic and acidic residues" evidence="4">
    <location>
        <begin position="26"/>
        <end position="37"/>
    </location>
</feature>
<evidence type="ECO:0000313" key="7">
    <source>
        <dbReference type="Proteomes" id="UP001046870"/>
    </source>
</evidence>
<dbReference type="Proteomes" id="UP001046870">
    <property type="component" value="Chromosome 2"/>
</dbReference>
<name>A0A9D3TK13_MEGAT</name>
<keyword evidence="3" id="KW-0067">ATP-binding</keyword>
<dbReference type="Gene3D" id="3.40.50.10810">
    <property type="entry name" value="Tandem AAA-ATPase domain"/>
    <property type="match status" value="1"/>
</dbReference>
<keyword evidence="3" id="KW-0378">Hydrolase</keyword>
<reference evidence="6" key="1">
    <citation type="submission" date="2021-01" db="EMBL/GenBank/DDBJ databases">
        <authorList>
            <person name="Zahm M."/>
            <person name="Roques C."/>
            <person name="Cabau C."/>
            <person name="Klopp C."/>
            <person name="Donnadieu C."/>
            <person name="Jouanno E."/>
            <person name="Lampietro C."/>
            <person name="Louis A."/>
            <person name="Herpin A."/>
            <person name="Echchiki A."/>
            <person name="Berthelot C."/>
            <person name="Parey E."/>
            <person name="Roest-Crollius H."/>
            <person name="Braasch I."/>
            <person name="Postlethwait J."/>
            <person name="Bobe J."/>
            <person name="Montfort J."/>
            <person name="Bouchez O."/>
            <person name="Begum T."/>
            <person name="Mejri S."/>
            <person name="Adams A."/>
            <person name="Chen W.-J."/>
            <person name="Guiguen Y."/>
        </authorList>
    </citation>
    <scope>NUCLEOTIDE SEQUENCE</scope>
    <source>
        <strain evidence="6">YG-15Mar2019-1</strain>
        <tissue evidence="6">Brain</tissue>
    </source>
</reference>
<dbReference type="InterPro" id="IPR038718">
    <property type="entry name" value="SNF2-like_sf"/>
</dbReference>
<dbReference type="AlphaFoldDB" id="A0A9D3TK13"/>
<sequence length="173" mass="19596">MRRSLAPSQVAKRKPGGDSSEDEDWHPEAVQKRRKSDMECRESYISPFRKPLTQLTNRPVCLDSSKHEAFIRSILSKPFKVPIPNYTGALGIRTLGLKRAGVRKALHDPFEEGALVLYEPPVMSAHDLIKTEKEKLPVHVVVDPVLGKVLRPHQREGVKFLWDCVTGRRIPNS</sequence>
<gene>
    <name evidence="6" type="ORF">MATL_G00032130</name>
</gene>
<comment type="caution">
    <text evidence="6">The sequence shown here is derived from an EMBL/GenBank/DDBJ whole genome shotgun (WGS) entry which is preliminary data.</text>
</comment>
<evidence type="ECO:0000256" key="2">
    <source>
        <dbReference type="ARBA" id="ARBA00007025"/>
    </source>
</evidence>
<keyword evidence="3" id="KW-0547">Nucleotide-binding</keyword>
<feature type="domain" description="Rad54 N-terminal" evidence="5">
    <location>
        <begin position="50"/>
        <end position="125"/>
    </location>
</feature>
<dbReference type="GO" id="GO:0004386">
    <property type="term" value="F:helicase activity"/>
    <property type="evidence" value="ECO:0007669"/>
    <property type="project" value="UniProtKB-KW"/>
</dbReference>
<feature type="region of interest" description="Disordered" evidence="4">
    <location>
        <begin position="1"/>
        <end position="37"/>
    </location>
</feature>
<evidence type="ECO:0000256" key="3">
    <source>
        <dbReference type="ARBA" id="ARBA00022806"/>
    </source>
</evidence>
<organism evidence="6 7">
    <name type="scientific">Megalops atlanticus</name>
    <name type="common">Tarpon</name>
    <name type="synonym">Clupea gigantea</name>
    <dbReference type="NCBI Taxonomy" id="7932"/>
    <lineage>
        <taxon>Eukaryota</taxon>
        <taxon>Metazoa</taxon>
        <taxon>Chordata</taxon>
        <taxon>Craniata</taxon>
        <taxon>Vertebrata</taxon>
        <taxon>Euteleostomi</taxon>
        <taxon>Actinopterygii</taxon>
        <taxon>Neopterygii</taxon>
        <taxon>Teleostei</taxon>
        <taxon>Elopiformes</taxon>
        <taxon>Megalopidae</taxon>
        <taxon>Megalops</taxon>
    </lineage>
</organism>
<protein>
    <recommendedName>
        <fullName evidence="5">Rad54 N-terminal domain-containing protein</fullName>
    </recommendedName>
</protein>
<dbReference type="GO" id="GO:0016817">
    <property type="term" value="F:hydrolase activity, acting on acid anhydrides"/>
    <property type="evidence" value="ECO:0007669"/>
    <property type="project" value="InterPro"/>
</dbReference>
<comment type="subcellular location">
    <subcellularLocation>
        <location evidence="1">Nucleus</location>
    </subcellularLocation>
</comment>
<dbReference type="InterPro" id="IPR013967">
    <property type="entry name" value="Rad54_N"/>
</dbReference>
<evidence type="ECO:0000313" key="6">
    <source>
        <dbReference type="EMBL" id="KAG7488164.1"/>
    </source>
</evidence>
<dbReference type="Pfam" id="PF08658">
    <property type="entry name" value="Rad54_N"/>
    <property type="match status" value="1"/>
</dbReference>
<keyword evidence="3" id="KW-0347">Helicase</keyword>
<dbReference type="GO" id="GO:0005634">
    <property type="term" value="C:nucleus"/>
    <property type="evidence" value="ECO:0007669"/>
    <property type="project" value="UniProtKB-SubCell"/>
</dbReference>
<keyword evidence="7" id="KW-1185">Reference proteome</keyword>
<dbReference type="EMBL" id="JAFDVH010000002">
    <property type="protein sequence ID" value="KAG7488164.1"/>
    <property type="molecule type" value="Genomic_DNA"/>
</dbReference>
<proteinExistence type="inferred from homology"/>
<comment type="similarity">
    <text evidence="2">Belongs to the SNF2/RAD54 helicase family.</text>
</comment>
<evidence type="ECO:0000259" key="5">
    <source>
        <dbReference type="Pfam" id="PF08658"/>
    </source>
</evidence>
<evidence type="ECO:0000256" key="1">
    <source>
        <dbReference type="ARBA" id="ARBA00004123"/>
    </source>
</evidence>